<evidence type="ECO:0000313" key="2">
    <source>
        <dbReference type="EMBL" id="NLT79333.1"/>
    </source>
</evidence>
<dbReference type="InterPro" id="IPR029058">
    <property type="entry name" value="AB_hydrolase_fold"/>
</dbReference>
<dbReference type="Gene3D" id="3.40.50.1820">
    <property type="entry name" value="alpha/beta hydrolase"/>
    <property type="match status" value="1"/>
</dbReference>
<dbReference type="PANTHER" id="PTHR47751">
    <property type="entry name" value="SUPERFAMILY HYDROLASE, PUTATIVE (AFU_ORTHOLOGUE AFUA_2G16580)-RELATED"/>
    <property type="match status" value="1"/>
</dbReference>
<dbReference type="EMBL" id="JAAXZR010000015">
    <property type="protein sequence ID" value="NLT79333.1"/>
    <property type="molecule type" value="Genomic_DNA"/>
</dbReference>
<feature type="domain" description="Dienelactone hydrolase" evidence="1">
    <location>
        <begin position="49"/>
        <end position="150"/>
    </location>
</feature>
<dbReference type="GO" id="GO:0016787">
    <property type="term" value="F:hydrolase activity"/>
    <property type="evidence" value="ECO:0007669"/>
    <property type="project" value="UniProtKB-KW"/>
</dbReference>
<organism evidence="2 3">
    <name type="scientific">Bifidobacterium crudilactis</name>
    <dbReference type="NCBI Taxonomy" id="327277"/>
    <lineage>
        <taxon>Bacteria</taxon>
        <taxon>Bacillati</taxon>
        <taxon>Actinomycetota</taxon>
        <taxon>Actinomycetes</taxon>
        <taxon>Bifidobacteriales</taxon>
        <taxon>Bifidobacteriaceae</taxon>
        <taxon>Bifidobacterium</taxon>
    </lineage>
</organism>
<evidence type="ECO:0000313" key="3">
    <source>
        <dbReference type="Proteomes" id="UP000767327"/>
    </source>
</evidence>
<dbReference type="InterPro" id="IPR002925">
    <property type="entry name" value="Dienelactn_hydro"/>
</dbReference>
<dbReference type="PANTHER" id="PTHR47751:SF1">
    <property type="entry name" value="SUPERFAMILY HYDROLASE, PUTATIVE (AFU_ORTHOLOGUE AFUA_2G16580)-RELATED"/>
    <property type="match status" value="1"/>
</dbReference>
<dbReference type="Proteomes" id="UP000767327">
    <property type="component" value="Unassembled WGS sequence"/>
</dbReference>
<dbReference type="RefSeq" id="WP_273173082.1">
    <property type="nucleotide sequence ID" value="NZ_JAAXZR010000015.1"/>
</dbReference>
<gene>
    <name evidence="2" type="ORF">GXW98_03475</name>
</gene>
<protein>
    <submittedName>
        <fullName evidence="2">Alpha/beta hydrolase</fullName>
    </submittedName>
</protein>
<dbReference type="AlphaFoldDB" id="A0A971CYI4"/>
<reference evidence="2" key="1">
    <citation type="journal article" date="2020" name="Biotechnol. Biofuels">
        <title>New insights from the biogas microbiome by comprehensive genome-resolved metagenomics of nearly 1600 species originating from multiple anaerobic digesters.</title>
        <authorList>
            <person name="Campanaro S."/>
            <person name="Treu L."/>
            <person name="Rodriguez-R L.M."/>
            <person name="Kovalovszki A."/>
            <person name="Ziels R.M."/>
            <person name="Maus I."/>
            <person name="Zhu X."/>
            <person name="Kougias P.G."/>
            <person name="Basile A."/>
            <person name="Luo G."/>
            <person name="Schluter A."/>
            <person name="Konstantinidis K.T."/>
            <person name="Angelidaki I."/>
        </authorList>
    </citation>
    <scope>NUCLEOTIDE SEQUENCE</scope>
    <source>
        <strain evidence="2">AS01afH2WH_6</strain>
    </source>
</reference>
<accession>A0A971CYI4</accession>
<dbReference type="Pfam" id="PF01738">
    <property type="entry name" value="DLH"/>
    <property type="match status" value="1"/>
</dbReference>
<proteinExistence type="predicted"/>
<dbReference type="InterPro" id="IPR051411">
    <property type="entry name" value="Polyketide_trans_af380"/>
</dbReference>
<sequence>MTLHEGGYRFDLEPEVSRTSVRYTNRYGIAIAGDLYCRKDLDESQKHAAIVIGPPHSAVKEQAPGVYANQLAQRGFVALAFDPSFNGESGGEPRHVSSPEIFAEDFSAGVDYLGTLPYVSRKRIGVLGICGSGGFALSAAQVDARIKAVVTSAMYDISGVNREGWKHSATDADRKRMLESLSEQRWTDVDAGAPEVVRAFPPEPTDTIPEGLDAITAEFFEYYGTERGHHPHAIGGFTTTSGLAHINFGPLRWVSDIAPRPILLITGSKAHSRYFSEDVYKQAKEPRELIVVPGARHIDLYDRVDLIPFDEIAAFYGKNLT</sequence>
<reference evidence="2" key="2">
    <citation type="submission" date="2020-01" db="EMBL/GenBank/DDBJ databases">
        <authorList>
            <person name="Campanaro S."/>
        </authorList>
    </citation>
    <scope>NUCLEOTIDE SEQUENCE</scope>
    <source>
        <strain evidence="2">AS01afH2WH_6</strain>
    </source>
</reference>
<evidence type="ECO:0000259" key="1">
    <source>
        <dbReference type="Pfam" id="PF01738"/>
    </source>
</evidence>
<dbReference type="Gene3D" id="1.10.10.800">
    <property type="match status" value="1"/>
</dbReference>
<comment type="caution">
    <text evidence="2">The sequence shown here is derived from an EMBL/GenBank/DDBJ whole genome shotgun (WGS) entry which is preliminary data.</text>
</comment>
<name>A0A971CYI4_9BIFI</name>
<keyword evidence="2" id="KW-0378">Hydrolase</keyword>
<dbReference type="SUPFAM" id="SSF53474">
    <property type="entry name" value="alpha/beta-Hydrolases"/>
    <property type="match status" value="1"/>
</dbReference>